<evidence type="ECO:0000313" key="2">
    <source>
        <dbReference type="EMBL" id="OGM98388.1"/>
    </source>
</evidence>
<sequence length="210" mass="23284">MHTIQEKLLKVIDDKNIGGLTLRQIGDLIDEKFPQKVKHHLSQLERKGFILIDKKNKKIIRISNKAKAGNIFVSIPIVGAANCGPANIYADQNIEGYLKISKRLAPNKKSVFALRAEGNSLNKANIGGKNVETGDFVIVDSENTSPHDGDYVVSVIDGMANIKKYRLDKDNSRIALLSESTQEYSPIFIHESDDFRISGKVVEVVKNIGQ</sequence>
<feature type="domain" description="Peptidase S24/S26A/S26B/S26C" evidence="1">
    <location>
        <begin position="76"/>
        <end position="202"/>
    </location>
</feature>
<dbReference type="Gene3D" id="2.10.109.10">
    <property type="entry name" value="Umud Fragment, subunit A"/>
    <property type="match status" value="1"/>
</dbReference>
<dbReference type="SUPFAM" id="SSF51306">
    <property type="entry name" value="LexA/Signal peptidase"/>
    <property type="match status" value="1"/>
</dbReference>
<dbReference type="InterPro" id="IPR050077">
    <property type="entry name" value="LexA_repressor"/>
</dbReference>
<dbReference type="STRING" id="1802661.A2649_04170"/>
<dbReference type="PANTHER" id="PTHR33516:SF2">
    <property type="entry name" value="LEXA REPRESSOR-RELATED"/>
    <property type="match status" value="1"/>
</dbReference>
<accession>A0A1F8EE53</accession>
<gene>
    <name evidence="2" type="ORF">A2649_04170</name>
</gene>
<dbReference type="InterPro" id="IPR036390">
    <property type="entry name" value="WH_DNA-bd_sf"/>
</dbReference>
<dbReference type="PANTHER" id="PTHR33516">
    <property type="entry name" value="LEXA REPRESSOR"/>
    <property type="match status" value="1"/>
</dbReference>
<proteinExistence type="predicted"/>
<dbReference type="EMBL" id="MGJB01000016">
    <property type="protein sequence ID" value="OGM98388.1"/>
    <property type="molecule type" value="Genomic_DNA"/>
</dbReference>
<dbReference type="CDD" id="cd06529">
    <property type="entry name" value="S24_LexA-like"/>
    <property type="match status" value="1"/>
</dbReference>
<evidence type="ECO:0000313" key="3">
    <source>
        <dbReference type="Proteomes" id="UP000176893"/>
    </source>
</evidence>
<dbReference type="InterPro" id="IPR015927">
    <property type="entry name" value="Peptidase_S24_S26A/B/C"/>
</dbReference>
<name>A0A1F8EE53_9BACT</name>
<dbReference type="Proteomes" id="UP000176893">
    <property type="component" value="Unassembled WGS sequence"/>
</dbReference>
<reference evidence="2 3" key="1">
    <citation type="journal article" date="2016" name="Nat. Commun.">
        <title>Thousands of microbial genomes shed light on interconnected biogeochemical processes in an aquifer system.</title>
        <authorList>
            <person name="Anantharaman K."/>
            <person name="Brown C.T."/>
            <person name="Hug L.A."/>
            <person name="Sharon I."/>
            <person name="Castelle C.J."/>
            <person name="Probst A.J."/>
            <person name="Thomas B.C."/>
            <person name="Singh A."/>
            <person name="Wilkins M.J."/>
            <person name="Karaoz U."/>
            <person name="Brodie E.L."/>
            <person name="Williams K.H."/>
            <person name="Hubbard S.S."/>
            <person name="Banfield J.F."/>
        </authorList>
    </citation>
    <scope>NUCLEOTIDE SEQUENCE [LARGE SCALE GENOMIC DNA]</scope>
</reference>
<dbReference type="InterPro" id="IPR036286">
    <property type="entry name" value="LexA/Signal_pep-like_sf"/>
</dbReference>
<dbReference type="AlphaFoldDB" id="A0A1F8EE53"/>
<protein>
    <recommendedName>
        <fullName evidence="1">Peptidase S24/S26A/S26B/S26C domain-containing protein</fullName>
    </recommendedName>
</protein>
<dbReference type="Pfam" id="PF00717">
    <property type="entry name" value="Peptidase_S24"/>
    <property type="match status" value="1"/>
</dbReference>
<evidence type="ECO:0000259" key="1">
    <source>
        <dbReference type="Pfam" id="PF00717"/>
    </source>
</evidence>
<organism evidence="2 3">
    <name type="scientific">Candidatus Yanofskybacteria bacterium RIFCSPHIGHO2_01_FULL_41_26</name>
    <dbReference type="NCBI Taxonomy" id="1802661"/>
    <lineage>
        <taxon>Bacteria</taxon>
        <taxon>Candidatus Yanofskyibacteriota</taxon>
    </lineage>
</organism>
<comment type="caution">
    <text evidence="2">The sequence shown here is derived from an EMBL/GenBank/DDBJ whole genome shotgun (WGS) entry which is preliminary data.</text>
</comment>
<dbReference type="InterPro" id="IPR039418">
    <property type="entry name" value="LexA-like"/>
</dbReference>
<dbReference type="SUPFAM" id="SSF46785">
    <property type="entry name" value="Winged helix' DNA-binding domain"/>
    <property type="match status" value="1"/>
</dbReference>